<dbReference type="GO" id="GO:0004930">
    <property type="term" value="F:G protein-coupled receptor activity"/>
    <property type="evidence" value="ECO:0007669"/>
    <property type="project" value="UniProtKB-KW"/>
</dbReference>
<feature type="transmembrane region" description="Helical" evidence="10">
    <location>
        <begin position="90"/>
        <end position="115"/>
    </location>
</feature>
<evidence type="ECO:0000256" key="8">
    <source>
        <dbReference type="ARBA" id="ARBA00023180"/>
    </source>
</evidence>
<feature type="transmembrane region" description="Helical" evidence="10">
    <location>
        <begin position="20"/>
        <end position="43"/>
    </location>
</feature>
<organism evidence="12 13">
    <name type="scientific">Candidula unifasciata</name>
    <dbReference type="NCBI Taxonomy" id="100452"/>
    <lineage>
        <taxon>Eukaryota</taxon>
        <taxon>Metazoa</taxon>
        <taxon>Spiralia</taxon>
        <taxon>Lophotrochozoa</taxon>
        <taxon>Mollusca</taxon>
        <taxon>Gastropoda</taxon>
        <taxon>Heterobranchia</taxon>
        <taxon>Euthyneura</taxon>
        <taxon>Panpulmonata</taxon>
        <taxon>Eupulmonata</taxon>
        <taxon>Stylommatophora</taxon>
        <taxon>Helicina</taxon>
        <taxon>Helicoidea</taxon>
        <taxon>Geomitridae</taxon>
        <taxon>Candidula</taxon>
    </lineage>
</organism>
<evidence type="ECO:0000256" key="10">
    <source>
        <dbReference type="SAM" id="Phobius"/>
    </source>
</evidence>
<feature type="transmembrane region" description="Helical" evidence="10">
    <location>
        <begin position="50"/>
        <end position="70"/>
    </location>
</feature>
<dbReference type="OrthoDB" id="6107361at2759"/>
<accession>A0A8S4A8P0</accession>
<keyword evidence="2" id="KW-1003">Cell membrane</keyword>
<dbReference type="EMBL" id="CAJHNH020008546">
    <property type="protein sequence ID" value="CAG5136598.1"/>
    <property type="molecule type" value="Genomic_DNA"/>
</dbReference>
<keyword evidence="13" id="KW-1185">Reference proteome</keyword>
<evidence type="ECO:0000256" key="4">
    <source>
        <dbReference type="ARBA" id="ARBA00022989"/>
    </source>
</evidence>
<feature type="transmembrane region" description="Helical" evidence="10">
    <location>
        <begin position="136"/>
        <end position="156"/>
    </location>
</feature>
<sequence>MDNCSDTFSNTFRPGNVSISVIETAILSISFILNAIIFVSICCSPRLHTFSNVFVASLAVSDLLFAPAYGTLSAGNLYTVNTNLQLPCSPAFLCSSLYVVSCTMICSRLCHLVISAERWFYIAWPFVHQRVITSKLIICCLICVWFISMLSGVHIVTDCRSSPTEFMIGYATVDAAFHFVVGGLMLTIYVHIGFIIRRQSVAIHKSRLAANNNRGETIYNRMTWNIVRMPVTIFGTFFLFVTPIVIFNIYFFVSIGNPSFNYSNSTFDALKILAVFHTWANFFVYVLQDTDFRSVIKLCCSKITIAISSERIYPVNN</sequence>
<evidence type="ECO:0000256" key="6">
    <source>
        <dbReference type="ARBA" id="ARBA00023136"/>
    </source>
</evidence>
<feature type="transmembrane region" description="Helical" evidence="10">
    <location>
        <begin position="231"/>
        <end position="253"/>
    </location>
</feature>
<evidence type="ECO:0000313" key="12">
    <source>
        <dbReference type="EMBL" id="CAG5136598.1"/>
    </source>
</evidence>
<evidence type="ECO:0000259" key="11">
    <source>
        <dbReference type="PROSITE" id="PS50262"/>
    </source>
</evidence>
<feature type="transmembrane region" description="Helical" evidence="10">
    <location>
        <begin position="269"/>
        <end position="287"/>
    </location>
</feature>
<evidence type="ECO:0000256" key="5">
    <source>
        <dbReference type="ARBA" id="ARBA00023040"/>
    </source>
</evidence>
<dbReference type="Proteomes" id="UP000678393">
    <property type="component" value="Unassembled WGS sequence"/>
</dbReference>
<dbReference type="CDD" id="cd00637">
    <property type="entry name" value="7tm_classA_rhodopsin-like"/>
    <property type="match status" value="1"/>
</dbReference>
<name>A0A8S4A8P0_9EUPU</name>
<dbReference type="PANTHER" id="PTHR24246">
    <property type="entry name" value="OLFACTORY RECEPTOR AND ADENOSINE RECEPTOR"/>
    <property type="match status" value="1"/>
</dbReference>
<evidence type="ECO:0000256" key="1">
    <source>
        <dbReference type="ARBA" id="ARBA00004651"/>
    </source>
</evidence>
<keyword evidence="7" id="KW-0675">Receptor</keyword>
<keyword evidence="8" id="KW-0325">Glycoprotein</keyword>
<comment type="caution">
    <text evidence="12">The sequence shown here is derived from an EMBL/GenBank/DDBJ whole genome shotgun (WGS) entry which is preliminary data.</text>
</comment>
<keyword evidence="5" id="KW-0297">G-protein coupled receptor</keyword>
<comment type="subcellular location">
    <subcellularLocation>
        <location evidence="1">Cell membrane</location>
        <topology evidence="1">Multi-pass membrane protein</topology>
    </subcellularLocation>
</comment>
<dbReference type="PRINTS" id="PR00237">
    <property type="entry name" value="GPCRRHODOPSN"/>
</dbReference>
<dbReference type="InterPro" id="IPR000276">
    <property type="entry name" value="GPCR_Rhodpsn"/>
</dbReference>
<dbReference type="Pfam" id="PF00001">
    <property type="entry name" value="7tm_1"/>
    <property type="match status" value="1"/>
</dbReference>
<keyword evidence="3 10" id="KW-0812">Transmembrane</keyword>
<proteinExistence type="predicted"/>
<keyword evidence="9" id="KW-0807">Transducer</keyword>
<evidence type="ECO:0000256" key="2">
    <source>
        <dbReference type="ARBA" id="ARBA00022475"/>
    </source>
</evidence>
<dbReference type="InterPro" id="IPR017452">
    <property type="entry name" value="GPCR_Rhodpsn_7TM"/>
</dbReference>
<feature type="domain" description="G-protein coupled receptors family 1 profile" evidence="11">
    <location>
        <begin position="33"/>
        <end position="285"/>
    </location>
</feature>
<keyword evidence="4 10" id="KW-1133">Transmembrane helix</keyword>
<dbReference type="SUPFAM" id="SSF81321">
    <property type="entry name" value="Family A G protein-coupled receptor-like"/>
    <property type="match status" value="1"/>
</dbReference>
<dbReference type="Gene3D" id="1.20.1070.10">
    <property type="entry name" value="Rhodopsin 7-helix transmembrane proteins"/>
    <property type="match status" value="1"/>
</dbReference>
<feature type="transmembrane region" description="Helical" evidence="10">
    <location>
        <begin position="176"/>
        <end position="196"/>
    </location>
</feature>
<gene>
    <name evidence="12" type="ORF">CUNI_LOCUS22156</name>
</gene>
<dbReference type="PANTHER" id="PTHR24246:SF27">
    <property type="entry name" value="ADENOSINE RECEPTOR, ISOFORM A"/>
    <property type="match status" value="1"/>
</dbReference>
<dbReference type="PROSITE" id="PS50262">
    <property type="entry name" value="G_PROTEIN_RECEP_F1_2"/>
    <property type="match status" value="1"/>
</dbReference>
<protein>
    <recommendedName>
        <fullName evidence="11">G-protein coupled receptors family 1 profile domain-containing protein</fullName>
    </recommendedName>
</protein>
<dbReference type="AlphaFoldDB" id="A0A8S4A8P0"/>
<evidence type="ECO:0000256" key="3">
    <source>
        <dbReference type="ARBA" id="ARBA00022692"/>
    </source>
</evidence>
<dbReference type="GO" id="GO:0005886">
    <property type="term" value="C:plasma membrane"/>
    <property type="evidence" value="ECO:0007669"/>
    <property type="project" value="UniProtKB-SubCell"/>
</dbReference>
<evidence type="ECO:0000256" key="9">
    <source>
        <dbReference type="ARBA" id="ARBA00023224"/>
    </source>
</evidence>
<reference evidence="12" key="1">
    <citation type="submission" date="2021-04" db="EMBL/GenBank/DDBJ databases">
        <authorList>
            <consortium name="Molecular Ecology Group"/>
        </authorList>
    </citation>
    <scope>NUCLEOTIDE SEQUENCE</scope>
</reference>
<evidence type="ECO:0000256" key="7">
    <source>
        <dbReference type="ARBA" id="ARBA00023170"/>
    </source>
</evidence>
<keyword evidence="6 10" id="KW-0472">Membrane</keyword>
<evidence type="ECO:0000313" key="13">
    <source>
        <dbReference type="Proteomes" id="UP000678393"/>
    </source>
</evidence>